<dbReference type="PANTHER" id="PTHR42874:SF1">
    <property type="entry name" value="URICASE"/>
    <property type="match status" value="1"/>
</dbReference>
<sequence>MNTINTTTAPLTGTIELTGHQYGKAENRVVRIYRDTPRHEIHDVNVSTCLRGDFADAYLTGDQSKVLPTDTQKQTAYAYAKEKGLISIESYGLELASHFVDDIEPVTGARIEIEEYAWERAVVDGAEHDHTWIRKGQEVRTASITHDDTGTWVIGGLKDLVLLKSTGSEFSGFLQDPYTVLEPTQDRVMATTLVAQWRFTTTDVDWESVYVAIKAQIVKQFATVHSLALQQTLFQIGKAILEDFPIIAEVRLSAPNKHHFDYALGRFGIENDNEVFHAADRPYGLIQAAVSRSDAPDAGPSWTTYAGWLS</sequence>
<comment type="similarity">
    <text evidence="2 5 8">Belongs to the uricase family.</text>
</comment>
<dbReference type="PRINTS" id="PR00093">
    <property type="entry name" value="URICASE"/>
</dbReference>
<feature type="active site" description="Charge relay system" evidence="6">
    <location>
        <position position="258"/>
    </location>
</feature>
<feature type="binding site" evidence="7">
    <location>
        <position position="170"/>
    </location>
    <ligand>
        <name>urate</name>
        <dbReference type="ChEBI" id="CHEBI:17775"/>
    </ligand>
</feature>
<feature type="binding site" evidence="7">
    <location>
        <position position="69"/>
    </location>
    <ligand>
        <name>O2</name>
        <dbReference type="ChEBI" id="CHEBI:15379"/>
    </ligand>
</feature>
<protein>
    <recommendedName>
        <fullName evidence="5 8">Uricase</fullName>
        <ecNumber evidence="5 8">1.7.3.3</ecNumber>
    </recommendedName>
    <alternativeName>
        <fullName evidence="5">Urate oxidase</fullName>
    </alternativeName>
</protein>
<dbReference type="EC" id="1.7.3.3" evidence="5 8"/>
<dbReference type="GO" id="GO:0006144">
    <property type="term" value="P:purine nucleobase metabolic process"/>
    <property type="evidence" value="ECO:0007669"/>
    <property type="project" value="UniProtKB-KW"/>
</dbReference>
<accession>A0A652YXY2</accession>
<dbReference type="GO" id="GO:0004846">
    <property type="term" value="F:urate oxidase activity"/>
    <property type="evidence" value="ECO:0007669"/>
    <property type="project" value="UniProtKB-EC"/>
</dbReference>
<dbReference type="GO" id="GO:0019628">
    <property type="term" value="P:urate catabolic process"/>
    <property type="evidence" value="ECO:0007669"/>
    <property type="project" value="UniProtKB-UniPathway"/>
</dbReference>
<comment type="pathway">
    <text evidence="1 5">Purine metabolism; urate degradation; (S)-allantoin from urate: step 1/3.</text>
</comment>
<feature type="binding site" evidence="7">
    <location>
        <position position="256"/>
    </location>
    <ligand>
        <name>5-hydroxyisourate</name>
        <dbReference type="ChEBI" id="CHEBI:18072"/>
    </ligand>
</feature>
<feature type="binding site" evidence="7">
    <location>
        <position position="187"/>
    </location>
    <ligand>
        <name>5-hydroxyisourate</name>
        <dbReference type="ChEBI" id="CHEBI:18072"/>
    </ligand>
</feature>
<feature type="binding site" evidence="7">
    <location>
        <position position="70"/>
    </location>
    <ligand>
        <name>urate</name>
        <dbReference type="ChEBI" id="CHEBI:17775"/>
    </ligand>
</feature>
<comment type="caution">
    <text evidence="9">The sequence shown here is derived from an EMBL/GenBank/DDBJ whole genome shotgun (WGS) entry which is preliminary data.</text>
</comment>
<keyword evidence="4 5" id="KW-0560">Oxidoreductase</keyword>
<name>A0A652YXY2_NOCGL</name>
<feature type="active site" description="Charge relay system" evidence="6">
    <location>
        <position position="69"/>
    </location>
</feature>
<feature type="active site" description="Charge relay system" evidence="6">
    <location>
        <position position="24"/>
    </location>
</feature>
<feature type="binding site" evidence="7">
    <location>
        <position position="69"/>
    </location>
    <ligand>
        <name>urate</name>
        <dbReference type="ChEBI" id="CHEBI:17775"/>
    </ligand>
</feature>
<evidence type="ECO:0000256" key="2">
    <source>
        <dbReference type="ARBA" id="ARBA00009760"/>
    </source>
</evidence>
<dbReference type="InterPro" id="IPR002042">
    <property type="entry name" value="Uricase"/>
</dbReference>
<dbReference type="InterPro" id="IPR019842">
    <property type="entry name" value="Uricase_CS"/>
</dbReference>
<evidence type="ECO:0000256" key="8">
    <source>
        <dbReference type="RuleBase" id="RU004455"/>
    </source>
</evidence>
<keyword evidence="3 5" id="KW-0659">Purine metabolism</keyword>
<evidence type="ECO:0000313" key="9">
    <source>
        <dbReference type="EMBL" id="TYQ08418.1"/>
    </source>
</evidence>
<organism evidence="9">
    <name type="scientific">Nocardia globerula</name>
    <dbReference type="NCBI Taxonomy" id="1818"/>
    <lineage>
        <taxon>Bacteria</taxon>
        <taxon>Bacillati</taxon>
        <taxon>Actinomycetota</taxon>
        <taxon>Actinomycetes</taxon>
        <taxon>Mycobacteriales</taxon>
        <taxon>Nocardiaceae</taxon>
        <taxon>Nocardia</taxon>
    </lineage>
</organism>
<dbReference type="AlphaFoldDB" id="A0A652YXY2"/>
<dbReference type="Gene3D" id="3.10.270.10">
    <property type="entry name" value="Urate Oxidase"/>
    <property type="match status" value="1"/>
</dbReference>
<dbReference type="PIRSF" id="PIRSF000241">
    <property type="entry name" value="Urate_oxidase"/>
    <property type="match status" value="1"/>
</dbReference>
<comment type="function">
    <text evidence="5 8">Catalyzes the oxidation of uric acid to 5-hydroxyisourate, which is further processed to form (S)-allantoin.</text>
</comment>
<feature type="binding site" evidence="7">
    <location>
        <position position="256"/>
    </location>
    <ligand>
        <name>urate</name>
        <dbReference type="ChEBI" id="CHEBI:17775"/>
    </ligand>
</feature>
<evidence type="ECO:0000256" key="7">
    <source>
        <dbReference type="PIRSR" id="PIRSR000241-2"/>
    </source>
</evidence>
<proteinExistence type="inferred from homology"/>
<evidence type="ECO:0000256" key="1">
    <source>
        <dbReference type="ARBA" id="ARBA00004831"/>
    </source>
</evidence>
<dbReference type="PROSITE" id="PS00366">
    <property type="entry name" value="URICASE"/>
    <property type="match status" value="1"/>
</dbReference>
<feature type="binding site" evidence="7">
    <location>
        <position position="230"/>
    </location>
    <ligand>
        <name>5-hydroxyisourate</name>
        <dbReference type="ChEBI" id="CHEBI:18072"/>
    </ligand>
</feature>
<dbReference type="SUPFAM" id="SSF55620">
    <property type="entry name" value="Tetrahydrobiopterin biosynthesis enzymes-like"/>
    <property type="match status" value="2"/>
</dbReference>
<comment type="catalytic activity">
    <reaction evidence="5 8">
        <text>urate + O2 + H2O = 5-hydroxyisourate + H2O2</text>
        <dbReference type="Rhea" id="RHEA:21368"/>
        <dbReference type="ChEBI" id="CHEBI:15377"/>
        <dbReference type="ChEBI" id="CHEBI:15379"/>
        <dbReference type="ChEBI" id="CHEBI:16240"/>
        <dbReference type="ChEBI" id="CHEBI:17775"/>
        <dbReference type="ChEBI" id="CHEBI:18072"/>
        <dbReference type="EC" id="1.7.3.3"/>
    </reaction>
</comment>
<dbReference type="NCBIfam" id="TIGR03383">
    <property type="entry name" value="urate_oxi"/>
    <property type="match status" value="1"/>
</dbReference>
<evidence type="ECO:0000256" key="5">
    <source>
        <dbReference type="PIRNR" id="PIRNR000241"/>
    </source>
</evidence>
<evidence type="ECO:0000256" key="3">
    <source>
        <dbReference type="ARBA" id="ARBA00022631"/>
    </source>
</evidence>
<dbReference type="UniPathway" id="UPA00394">
    <property type="reaction ID" value="UER00650"/>
</dbReference>
<dbReference type="Pfam" id="PF01014">
    <property type="entry name" value="Uricase"/>
    <property type="match status" value="2"/>
</dbReference>
<feature type="binding site" evidence="7">
    <location>
        <position position="256"/>
    </location>
    <ligand>
        <name>O2</name>
        <dbReference type="ChEBI" id="CHEBI:15379"/>
    </ligand>
</feature>
<feature type="binding site" evidence="7">
    <location>
        <position position="70"/>
    </location>
    <ligand>
        <name>5-hydroxyisourate</name>
        <dbReference type="ChEBI" id="CHEBI:18072"/>
    </ligand>
</feature>
<evidence type="ECO:0000256" key="6">
    <source>
        <dbReference type="PIRSR" id="PIRSR000241-1"/>
    </source>
</evidence>
<feature type="binding site" evidence="7">
    <location>
        <position position="69"/>
    </location>
    <ligand>
        <name>5-hydroxyisourate</name>
        <dbReference type="ChEBI" id="CHEBI:18072"/>
    </ligand>
</feature>
<gene>
    <name evidence="9" type="ORF">FNL38_101790</name>
</gene>
<reference evidence="9" key="1">
    <citation type="submission" date="2019-07" db="EMBL/GenBank/DDBJ databases">
        <title>Genomic Encyclopedia of Type Strains, Phase IV (KMG-IV): sequencing the most valuable type-strain genomes for metagenomic binning, comparative biology and taxonomic classification.</title>
        <authorList>
            <person name="Goeker M."/>
        </authorList>
    </citation>
    <scope>NUCLEOTIDE SEQUENCE</scope>
    <source>
        <strain evidence="9">DSM 44596</strain>
    </source>
</reference>
<feature type="binding site" evidence="7">
    <location>
        <position position="230"/>
    </location>
    <ligand>
        <name>urate</name>
        <dbReference type="ChEBI" id="CHEBI:17775"/>
    </ligand>
</feature>
<dbReference type="EMBL" id="VNIQ01000001">
    <property type="protein sequence ID" value="TYQ08418.1"/>
    <property type="molecule type" value="Genomic_DNA"/>
</dbReference>
<evidence type="ECO:0000256" key="4">
    <source>
        <dbReference type="ARBA" id="ARBA00023002"/>
    </source>
</evidence>
<dbReference type="PANTHER" id="PTHR42874">
    <property type="entry name" value="URICASE"/>
    <property type="match status" value="1"/>
</dbReference>
<feature type="binding site" evidence="7">
    <location>
        <position position="170"/>
    </location>
    <ligand>
        <name>5-hydroxyisourate</name>
        <dbReference type="ChEBI" id="CHEBI:18072"/>
    </ligand>
</feature>
<feature type="binding site" evidence="7">
    <location>
        <position position="187"/>
    </location>
    <ligand>
        <name>urate</name>
        <dbReference type="ChEBI" id="CHEBI:17775"/>
    </ligand>
</feature>